<proteinExistence type="predicted"/>
<protein>
    <recommendedName>
        <fullName evidence="2">Ribosome-assembly protein 3 C-terminal domain-containing protein</fullName>
    </recommendedName>
</protein>
<reference evidence="3 4" key="1">
    <citation type="journal article" date="2015" name="Genome Biol. Evol.">
        <title>Comparative Genomics of a Bacterivorous Green Alga Reveals Evolutionary Causalities and Consequences of Phago-Mixotrophic Mode of Nutrition.</title>
        <authorList>
            <person name="Burns J.A."/>
            <person name="Paasch A."/>
            <person name="Narechania A."/>
            <person name="Kim E."/>
        </authorList>
    </citation>
    <scope>NUCLEOTIDE SEQUENCE [LARGE SCALE GENOMIC DNA]</scope>
    <source>
        <strain evidence="3 4">PLY_AMNH</strain>
    </source>
</reference>
<dbReference type="Proteomes" id="UP001190700">
    <property type="component" value="Unassembled WGS sequence"/>
</dbReference>
<dbReference type="Pfam" id="PF14615">
    <property type="entry name" value="Rsa3"/>
    <property type="match status" value="1"/>
</dbReference>
<evidence type="ECO:0000313" key="3">
    <source>
        <dbReference type="EMBL" id="KAK3247835.1"/>
    </source>
</evidence>
<feature type="compositionally biased region" description="Basic and acidic residues" evidence="1">
    <location>
        <begin position="68"/>
        <end position="85"/>
    </location>
</feature>
<feature type="compositionally biased region" description="Basic and acidic residues" evidence="1">
    <location>
        <begin position="142"/>
        <end position="152"/>
    </location>
</feature>
<feature type="domain" description="Ribosome-assembly protein 3 C-terminal" evidence="2">
    <location>
        <begin position="362"/>
        <end position="407"/>
    </location>
</feature>
<comment type="caution">
    <text evidence="3">The sequence shown here is derived from an EMBL/GenBank/DDBJ whole genome shotgun (WGS) entry which is preliminary data.</text>
</comment>
<evidence type="ECO:0000259" key="2">
    <source>
        <dbReference type="Pfam" id="PF14615"/>
    </source>
</evidence>
<dbReference type="InterPro" id="IPR028217">
    <property type="entry name" value="Rsa3_C"/>
</dbReference>
<dbReference type="AlphaFoldDB" id="A0AAE0C5D6"/>
<evidence type="ECO:0000313" key="4">
    <source>
        <dbReference type="Proteomes" id="UP001190700"/>
    </source>
</evidence>
<name>A0AAE0C5D6_9CHLO</name>
<feature type="compositionally biased region" description="Polar residues" evidence="1">
    <location>
        <begin position="163"/>
        <end position="172"/>
    </location>
</feature>
<accession>A0AAE0C5D6</accession>
<dbReference type="EMBL" id="LGRX02028627">
    <property type="protein sequence ID" value="KAK3247835.1"/>
    <property type="molecule type" value="Genomic_DNA"/>
</dbReference>
<gene>
    <name evidence="3" type="ORF">CYMTET_42682</name>
</gene>
<keyword evidence="4" id="KW-1185">Reference proteome</keyword>
<feature type="region of interest" description="Disordered" evidence="1">
    <location>
        <begin position="188"/>
        <end position="210"/>
    </location>
</feature>
<feature type="region of interest" description="Disordered" evidence="1">
    <location>
        <begin position="26"/>
        <end position="175"/>
    </location>
</feature>
<feature type="region of interest" description="Disordered" evidence="1">
    <location>
        <begin position="325"/>
        <end position="358"/>
    </location>
</feature>
<organism evidence="3 4">
    <name type="scientific">Cymbomonas tetramitiformis</name>
    <dbReference type="NCBI Taxonomy" id="36881"/>
    <lineage>
        <taxon>Eukaryota</taxon>
        <taxon>Viridiplantae</taxon>
        <taxon>Chlorophyta</taxon>
        <taxon>Pyramimonadophyceae</taxon>
        <taxon>Pyramimonadales</taxon>
        <taxon>Pyramimonadaceae</taxon>
        <taxon>Cymbomonas</taxon>
    </lineage>
</organism>
<evidence type="ECO:0000256" key="1">
    <source>
        <dbReference type="SAM" id="MobiDB-lite"/>
    </source>
</evidence>
<sequence>MSGYSPFNDAEGLAAISREVARKAAATDAEDIISRKKGLTNSAAIPADTPKTKTSRVTEKKKQKKTPGSKEKRQRDEEVHAEDKTPASVKKPKKKEIAELMNLEACTPVNGSEKKRKEAESPAVSIEGLVPKSTKKKGKKQGRLELAVDSKASDGTPAAFAPTPSQGSTKSAPSHAMQLVQRLEDFLRSGSDDSSSLQGEAQMAPGDASFPGEAEAKAVAASGPEATEEFFNVCGRVGAAAAGLLVRVLRRNAELLGDGEGMPRGADARQHWGLASDLADNLRINPASGGRGANTYEEARLWSGVSRHNAAVWQHARTALLPPQQSPQALGAALASDAPGEGNADILNSKGSDQEETKPASFRDFYMDCFMESFGDDMEKMRRGEGSDTVRVDFLLQCIESGVDIFSDVEQRIHIEALRVGKKGRPIQADSRAS</sequence>